<protein>
    <submittedName>
        <fullName evidence="1">Uncharacterized protein</fullName>
    </submittedName>
</protein>
<evidence type="ECO:0000313" key="1">
    <source>
        <dbReference type="EMBL" id="PQJ09709.1"/>
    </source>
</evidence>
<sequence>MHPAGDLQVTFVNNSASRYFVDESEGCDSCNIYSDAKNYCQNNYPDHCFPKVIMPGQSVVLETKFKFVMKAIAINADSLDKFCGNTNEGITNKCTWVKIFHNDHLATTNKTCTFIIK</sequence>
<proteinExistence type="predicted"/>
<keyword evidence="2" id="KW-1185">Reference proteome</keyword>
<dbReference type="Proteomes" id="UP000239872">
    <property type="component" value="Unassembled WGS sequence"/>
</dbReference>
<organism evidence="1 2">
    <name type="scientific">Flavipsychrobacter stenotrophus</name>
    <dbReference type="NCBI Taxonomy" id="2077091"/>
    <lineage>
        <taxon>Bacteria</taxon>
        <taxon>Pseudomonadati</taxon>
        <taxon>Bacteroidota</taxon>
        <taxon>Chitinophagia</taxon>
        <taxon>Chitinophagales</taxon>
        <taxon>Chitinophagaceae</taxon>
        <taxon>Flavipsychrobacter</taxon>
    </lineage>
</organism>
<name>A0A2S7SS19_9BACT</name>
<comment type="caution">
    <text evidence="1">The sequence shown here is derived from an EMBL/GenBank/DDBJ whole genome shotgun (WGS) entry which is preliminary data.</text>
</comment>
<dbReference type="AlphaFoldDB" id="A0A2S7SS19"/>
<evidence type="ECO:0000313" key="2">
    <source>
        <dbReference type="Proteomes" id="UP000239872"/>
    </source>
</evidence>
<accession>A0A2S7SS19</accession>
<gene>
    <name evidence="1" type="ORF">CJD36_017410</name>
</gene>
<dbReference type="EMBL" id="PPSL01000005">
    <property type="protein sequence ID" value="PQJ09709.1"/>
    <property type="molecule type" value="Genomic_DNA"/>
</dbReference>
<reference evidence="1 2" key="1">
    <citation type="submission" date="2018-01" db="EMBL/GenBank/DDBJ databases">
        <title>A novel member of the phylum Bacteroidetes isolated from glacier ice.</title>
        <authorList>
            <person name="Liu Q."/>
            <person name="Xin Y.-H."/>
        </authorList>
    </citation>
    <scope>NUCLEOTIDE SEQUENCE [LARGE SCALE GENOMIC DNA]</scope>
    <source>
        <strain evidence="1 2">RB1R16</strain>
    </source>
</reference>